<keyword evidence="6" id="KW-0378">Hydrolase</keyword>
<dbReference type="NCBIfam" id="NF001611">
    <property type="entry name" value="PRK00400.1-3"/>
    <property type="match status" value="1"/>
</dbReference>
<evidence type="ECO:0000256" key="7">
    <source>
        <dbReference type="ARBA" id="ARBA00022840"/>
    </source>
</evidence>
<dbReference type="Gene3D" id="1.10.287.1080">
    <property type="entry name" value="MazG-like"/>
    <property type="match status" value="1"/>
</dbReference>
<keyword evidence="4" id="KW-0028">Amino-acid biosynthesis</keyword>
<evidence type="ECO:0000256" key="6">
    <source>
        <dbReference type="ARBA" id="ARBA00022801"/>
    </source>
</evidence>
<evidence type="ECO:0000256" key="5">
    <source>
        <dbReference type="ARBA" id="ARBA00022741"/>
    </source>
</evidence>
<sequence length="109" mass="13287">MNIIKKLEKIIKKRKKEMNFKNSYIASVFYRKNNYILRKISEETLELILEVKDYIKNKKNKKFIIHECADLLFHILILLSNFNINFKEILKELKKRENISGIEEKKNRK</sequence>
<dbReference type="Pfam" id="PF01503">
    <property type="entry name" value="PRA-PH"/>
    <property type="match status" value="1"/>
</dbReference>
<name>A0A1B6C5C8_9HEMI</name>
<dbReference type="AlphaFoldDB" id="A0A1B6C5C8"/>
<evidence type="ECO:0000256" key="4">
    <source>
        <dbReference type="ARBA" id="ARBA00022605"/>
    </source>
</evidence>
<dbReference type="SUPFAM" id="SSF101386">
    <property type="entry name" value="all-alpha NTP pyrophosphatases"/>
    <property type="match status" value="1"/>
</dbReference>
<comment type="catalytic activity">
    <reaction evidence="1">
        <text>1-(5-phospho-beta-D-ribosyl)-ATP + H2O = 1-(5-phospho-beta-D-ribosyl)-5'-AMP + diphosphate + H(+)</text>
        <dbReference type="Rhea" id="RHEA:22828"/>
        <dbReference type="ChEBI" id="CHEBI:15377"/>
        <dbReference type="ChEBI" id="CHEBI:15378"/>
        <dbReference type="ChEBI" id="CHEBI:33019"/>
        <dbReference type="ChEBI" id="CHEBI:59457"/>
        <dbReference type="ChEBI" id="CHEBI:73183"/>
        <dbReference type="EC" id="3.6.1.31"/>
    </reaction>
</comment>
<evidence type="ECO:0000313" key="9">
    <source>
        <dbReference type="EMBL" id="JAS08718.1"/>
    </source>
</evidence>
<evidence type="ECO:0000256" key="1">
    <source>
        <dbReference type="ARBA" id="ARBA00001460"/>
    </source>
</evidence>
<proteinExistence type="predicted"/>
<keyword evidence="7" id="KW-0067">ATP-binding</keyword>
<evidence type="ECO:0000256" key="2">
    <source>
        <dbReference type="ARBA" id="ARBA00005204"/>
    </source>
</evidence>
<dbReference type="GO" id="GO:0000105">
    <property type="term" value="P:L-histidine biosynthetic process"/>
    <property type="evidence" value="ECO:0007669"/>
    <property type="project" value="UniProtKB-UniPathway"/>
</dbReference>
<comment type="pathway">
    <text evidence="2">Amino-acid biosynthesis; L-histidine biosynthesis; L-histidine from 5-phospho-alpha-D-ribose 1-diphosphate: step 2/9.</text>
</comment>
<dbReference type="InterPro" id="IPR008179">
    <property type="entry name" value="HisE"/>
</dbReference>
<dbReference type="NCBIfam" id="TIGR03188">
    <property type="entry name" value="histidine_hisI"/>
    <property type="match status" value="1"/>
</dbReference>
<dbReference type="EC" id="3.6.1.31" evidence="3"/>
<dbReference type="CDD" id="cd11534">
    <property type="entry name" value="NTP-PPase_HisIE_like"/>
    <property type="match status" value="1"/>
</dbReference>
<reference evidence="9" key="1">
    <citation type="submission" date="2015-12" db="EMBL/GenBank/DDBJ databases">
        <title>De novo transcriptome assembly of four potential Pierce s Disease insect vectors from Arizona vineyards.</title>
        <authorList>
            <person name="Tassone E.E."/>
        </authorList>
    </citation>
    <scope>NUCLEOTIDE SEQUENCE</scope>
</reference>
<dbReference type="GO" id="GO:0005524">
    <property type="term" value="F:ATP binding"/>
    <property type="evidence" value="ECO:0007669"/>
    <property type="project" value="UniProtKB-KW"/>
</dbReference>
<keyword evidence="5" id="KW-0547">Nucleotide-binding</keyword>
<dbReference type="GO" id="GO:0004636">
    <property type="term" value="F:phosphoribosyl-ATP diphosphatase activity"/>
    <property type="evidence" value="ECO:0007669"/>
    <property type="project" value="UniProtKB-EC"/>
</dbReference>
<protein>
    <recommendedName>
        <fullName evidence="3">phosphoribosyl-ATP diphosphatase</fullName>
        <ecNumber evidence="3">3.6.1.31</ecNumber>
    </recommendedName>
</protein>
<gene>
    <name evidence="9" type="ORF">g.3639</name>
</gene>
<accession>A0A1B6C5C8</accession>
<dbReference type="EMBL" id="GEDC01028580">
    <property type="protein sequence ID" value="JAS08718.1"/>
    <property type="molecule type" value="Transcribed_RNA"/>
</dbReference>
<dbReference type="InterPro" id="IPR021130">
    <property type="entry name" value="PRib-ATP_PPHydrolase-like"/>
</dbReference>
<evidence type="ECO:0000256" key="8">
    <source>
        <dbReference type="ARBA" id="ARBA00023102"/>
    </source>
</evidence>
<organism evidence="9">
    <name type="scientific">Clastoptera arizonana</name>
    <name type="common">Arizona spittle bug</name>
    <dbReference type="NCBI Taxonomy" id="38151"/>
    <lineage>
        <taxon>Eukaryota</taxon>
        <taxon>Metazoa</taxon>
        <taxon>Ecdysozoa</taxon>
        <taxon>Arthropoda</taxon>
        <taxon>Hexapoda</taxon>
        <taxon>Insecta</taxon>
        <taxon>Pterygota</taxon>
        <taxon>Neoptera</taxon>
        <taxon>Paraneoptera</taxon>
        <taxon>Hemiptera</taxon>
        <taxon>Auchenorrhyncha</taxon>
        <taxon>Cercopoidea</taxon>
        <taxon>Clastopteridae</taxon>
        <taxon>Clastoptera</taxon>
    </lineage>
</organism>
<dbReference type="PANTHER" id="PTHR42945">
    <property type="entry name" value="HISTIDINE BIOSYNTHESIS BIFUNCTIONAL PROTEIN"/>
    <property type="match status" value="1"/>
</dbReference>
<dbReference type="PANTHER" id="PTHR42945:SF1">
    <property type="entry name" value="HISTIDINE BIOSYNTHESIS BIFUNCTIONAL PROTEIN HIS7"/>
    <property type="match status" value="1"/>
</dbReference>
<dbReference type="UniPathway" id="UPA00031">
    <property type="reaction ID" value="UER00007"/>
</dbReference>
<evidence type="ECO:0000256" key="3">
    <source>
        <dbReference type="ARBA" id="ARBA00012414"/>
    </source>
</evidence>
<keyword evidence="8" id="KW-0368">Histidine biosynthesis</keyword>